<dbReference type="SMART" id="SM01007">
    <property type="entry name" value="Aldolase_II"/>
    <property type="match status" value="1"/>
</dbReference>
<dbReference type="InterPro" id="IPR036409">
    <property type="entry name" value="Aldolase_II/adducin_N_sf"/>
</dbReference>
<dbReference type="PANTHER" id="PTHR22789:SF16">
    <property type="entry name" value="RHAMNULOSE-1-PHOSPHATE ALDOLASE"/>
    <property type="match status" value="1"/>
</dbReference>
<dbReference type="PANTHER" id="PTHR22789">
    <property type="entry name" value="FUCULOSE PHOSPHATE ALDOLASE"/>
    <property type="match status" value="1"/>
</dbReference>
<organism evidence="4 5">
    <name type="scientific">Salmonella enterica subsp. enterica serovar Wilhelmsburg</name>
    <dbReference type="NCBI Taxonomy" id="1960126"/>
    <lineage>
        <taxon>Bacteria</taxon>
        <taxon>Pseudomonadati</taxon>
        <taxon>Pseudomonadota</taxon>
        <taxon>Gammaproteobacteria</taxon>
        <taxon>Enterobacterales</taxon>
        <taxon>Enterobacteriaceae</taxon>
        <taxon>Salmonella</taxon>
    </lineage>
</organism>
<evidence type="ECO:0000256" key="2">
    <source>
        <dbReference type="SAM" id="MobiDB-lite"/>
    </source>
</evidence>
<dbReference type="InterPro" id="IPR001303">
    <property type="entry name" value="Aldolase_II/adducin_N"/>
</dbReference>
<dbReference type="AlphaFoldDB" id="A0A659RN07"/>
<dbReference type="Proteomes" id="UP000298491">
    <property type="component" value="Unassembled WGS sequence"/>
</dbReference>
<dbReference type="GO" id="GO:0005829">
    <property type="term" value="C:cytosol"/>
    <property type="evidence" value="ECO:0007669"/>
    <property type="project" value="TreeGrafter"/>
</dbReference>
<evidence type="ECO:0000256" key="1">
    <source>
        <dbReference type="ARBA" id="ARBA00022723"/>
    </source>
</evidence>
<protein>
    <submittedName>
        <fullName evidence="4">Rhamnulose-1-phosphate aldolase</fullName>
    </submittedName>
</protein>
<gene>
    <name evidence="4" type="ORF">C9F09_02425</name>
</gene>
<proteinExistence type="predicted"/>
<evidence type="ECO:0000313" key="4">
    <source>
        <dbReference type="EMBL" id="TGD03268.1"/>
    </source>
</evidence>
<reference evidence="4 5" key="1">
    <citation type="submission" date="2018-03" db="EMBL/GenBank/DDBJ databases">
        <title>Non-Typhoidal Salmonella genome sequencing and assembly.</title>
        <authorList>
            <person name="Matchawe C."/>
        </authorList>
    </citation>
    <scope>NUCLEOTIDE SEQUENCE [LARGE SCALE GENOMIC DNA]</scope>
    <source>
        <strain evidence="4 5">35dea</strain>
    </source>
</reference>
<feature type="region of interest" description="Disordered" evidence="2">
    <location>
        <begin position="1"/>
        <end position="25"/>
    </location>
</feature>
<evidence type="ECO:0000259" key="3">
    <source>
        <dbReference type="SMART" id="SM01007"/>
    </source>
</evidence>
<dbReference type="GO" id="GO:0019323">
    <property type="term" value="P:pentose catabolic process"/>
    <property type="evidence" value="ECO:0007669"/>
    <property type="project" value="TreeGrafter"/>
</dbReference>
<dbReference type="GO" id="GO:0016832">
    <property type="term" value="F:aldehyde-lyase activity"/>
    <property type="evidence" value="ECO:0007669"/>
    <property type="project" value="TreeGrafter"/>
</dbReference>
<dbReference type="EMBL" id="PYKB01000223">
    <property type="protein sequence ID" value="TGD03268.1"/>
    <property type="molecule type" value="Genomic_DNA"/>
</dbReference>
<dbReference type="InterPro" id="IPR050197">
    <property type="entry name" value="Aldolase_class_II_sugar_metab"/>
</dbReference>
<dbReference type="Pfam" id="PF00596">
    <property type="entry name" value="Aldolase_II"/>
    <property type="match status" value="1"/>
</dbReference>
<comment type="caution">
    <text evidence="4">The sequence shown here is derived from an EMBL/GenBank/DDBJ whole genome shotgun (WGS) entry which is preliminary data.</text>
</comment>
<feature type="non-terminal residue" evidence="4">
    <location>
        <position position="1"/>
    </location>
</feature>
<keyword evidence="1" id="KW-0479">Metal-binding</keyword>
<name>A0A659RN07_SALET</name>
<feature type="domain" description="Class II aldolase/adducin N-terminal" evidence="3">
    <location>
        <begin position="16"/>
        <end position="198"/>
    </location>
</feature>
<feature type="compositionally biased region" description="Pro residues" evidence="2">
    <location>
        <begin position="1"/>
        <end position="17"/>
    </location>
</feature>
<dbReference type="Gene3D" id="3.40.225.10">
    <property type="entry name" value="Class II aldolase/adducin N-terminal domain"/>
    <property type="match status" value="1"/>
</dbReference>
<accession>A0A659RN07</accession>
<evidence type="ECO:0000313" key="5">
    <source>
        <dbReference type="Proteomes" id="UP000298491"/>
    </source>
</evidence>
<sequence>PPVAPAPSPPATRPPAPTQALPLRANPPGIVTGSGKFFRNVQLDPAANLGVVKIDSDGAGYHILWGLTHDAVPTSELPAHFLSHCERIKATHGKDRVIMHCHATNLIALTYVLENNTALITRKLWEGSTECLVVFPDGVGILPWMVPGTDEIGQATAQEMQKHSLVLWPFHGVFGSGPTLDETFGLIDTAEKSAEVLVKIYSMGGMKQTITREELVALGKRFGVTPLASAVALY</sequence>
<dbReference type="GO" id="GO:0046872">
    <property type="term" value="F:metal ion binding"/>
    <property type="evidence" value="ECO:0007669"/>
    <property type="project" value="UniProtKB-KW"/>
</dbReference>
<dbReference type="SUPFAM" id="SSF53639">
    <property type="entry name" value="AraD/HMP-PK domain-like"/>
    <property type="match status" value="1"/>
</dbReference>
<dbReference type="NCBIfam" id="NF002963">
    <property type="entry name" value="PRK03634.1"/>
    <property type="match status" value="1"/>
</dbReference>